<name>A0AAU4JYZ4_9NOCA</name>
<dbReference type="Gene3D" id="1.20.1740.10">
    <property type="entry name" value="Amino acid/polyamine transporter I"/>
    <property type="match status" value="1"/>
</dbReference>
<feature type="transmembrane region" description="Helical" evidence="6">
    <location>
        <begin position="247"/>
        <end position="268"/>
    </location>
</feature>
<reference evidence="7 8" key="1">
    <citation type="submission" date="2022-10" db="EMBL/GenBank/DDBJ databases">
        <title>The complete genomes of actinobacterial strains from the NBC collection.</title>
        <authorList>
            <person name="Joergensen T.S."/>
            <person name="Alvarez Arevalo M."/>
            <person name="Sterndorff E.B."/>
            <person name="Faurdal D."/>
            <person name="Vuksanovic O."/>
            <person name="Mourched A.-S."/>
            <person name="Charusanti P."/>
            <person name="Shaw S."/>
            <person name="Blin K."/>
            <person name="Weber T."/>
        </authorList>
    </citation>
    <scope>NUCLEOTIDE SEQUENCE [LARGE SCALE GENOMIC DNA]</scope>
    <source>
        <strain evidence="7 8">NBC_00319</strain>
    </source>
</reference>
<evidence type="ECO:0000256" key="2">
    <source>
        <dbReference type="ARBA" id="ARBA00022448"/>
    </source>
</evidence>
<dbReference type="GO" id="GO:0016020">
    <property type="term" value="C:membrane"/>
    <property type="evidence" value="ECO:0007669"/>
    <property type="project" value="UniProtKB-SubCell"/>
</dbReference>
<feature type="transmembrane region" description="Helical" evidence="6">
    <location>
        <begin position="213"/>
        <end position="235"/>
    </location>
</feature>
<dbReference type="Pfam" id="PF13520">
    <property type="entry name" value="AA_permease_2"/>
    <property type="match status" value="1"/>
</dbReference>
<feature type="transmembrane region" description="Helical" evidence="6">
    <location>
        <begin position="101"/>
        <end position="123"/>
    </location>
</feature>
<feature type="transmembrane region" description="Helical" evidence="6">
    <location>
        <begin position="34"/>
        <end position="55"/>
    </location>
</feature>
<keyword evidence="2" id="KW-0813">Transport</keyword>
<dbReference type="PIRSF" id="PIRSF006060">
    <property type="entry name" value="AA_transporter"/>
    <property type="match status" value="1"/>
</dbReference>
<keyword evidence="3 6" id="KW-0812">Transmembrane</keyword>
<evidence type="ECO:0000256" key="5">
    <source>
        <dbReference type="ARBA" id="ARBA00023136"/>
    </source>
</evidence>
<evidence type="ECO:0000256" key="6">
    <source>
        <dbReference type="SAM" id="Phobius"/>
    </source>
</evidence>
<evidence type="ECO:0000256" key="4">
    <source>
        <dbReference type="ARBA" id="ARBA00022989"/>
    </source>
</evidence>
<dbReference type="GO" id="GO:0015171">
    <property type="term" value="F:amino acid transmembrane transporter activity"/>
    <property type="evidence" value="ECO:0007669"/>
    <property type="project" value="TreeGrafter"/>
</dbReference>
<dbReference type="RefSeq" id="WP_328856611.1">
    <property type="nucleotide sequence ID" value="NZ_CP108021.1"/>
</dbReference>
<dbReference type="InterPro" id="IPR002293">
    <property type="entry name" value="AA/rel_permease1"/>
</dbReference>
<evidence type="ECO:0000313" key="7">
    <source>
        <dbReference type="EMBL" id="WUM19045.1"/>
    </source>
</evidence>
<feature type="transmembrane region" description="Helical" evidence="6">
    <location>
        <begin position="409"/>
        <end position="432"/>
    </location>
</feature>
<evidence type="ECO:0000313" key="8">
    <source>
        <dbReference type="Proteomes" id="UP001432128"/>
    </source>
</evidence>
<keyword evidence="4 6" id="KW-1133">Transmembrane helix</keyword>
<protein>
    <submittedName>
        <fullName evidence="7">APC family permease</fullName>
    </submittedName>
</protein>
<evidence type="ECO:0000256" key="3">
    <source>
        <dbReference type="ARBA" id="ARBA00022692"/>
    </source>
</evidence>
<feature type="transmembrane region" description="Helical" evidence="6">
    <location>
        <begin position="174"/>
        <end position="193"/>
    </location>
</feature>
<keyword evidence="5 6" id="KW-0472">Membrane</keyword>
<feature type="transmembrane region" description="Helical" evidence="6">
    <location>
        <begin position="438"/>
        <end position="459"/>
    </location>
</feature>
<organism evidence="7 8">
    <name type="scientific">Williamsia herbipolensis</name>
    <dbReference type="NCBI Taxonomy" id="1603258"/>
    <lineage>
        <taxon>Bacteria</taxon>
        <taxon>Bacillati</taxon>
        <taxon>Actinomycetota</taxon>
        <taxon>Actinomycetes</taxon>
        <taxon>Mycobacteriales</taxon>
        <taxon>Nocardiaceae</taxon>
        <taxon>Williamsia</taxon>
    </lineage>
</organism>
<accession>A0AAU4JYZ4</accession>
<evidence type="ECO:0000256" key="1">
    <source>
        <dbReference type="ARBA" id="ARBA00004141"/>
    </source>
</evidence>
<dbReference type="PANTHER" id="PTHR43243">
    <property type="entry name" value="INNER MEMBRANE TRANSPORTER YGJI-RELATED"/>
    <property type="match status" value="1"/>
</dbReference>
<dbReference type="Proteomes" id="UP001432128">
    <property type="component" value="Chromosome"/>
</dbReference>
<dbReference type="PANTHER" id="PTHR43243:SF4">
    <property type="entry name" value="CATIONIC AMINO ACID TRANSPORTER 4"/>
    <property type="match status" value="1"/>
</dbReference>
<dbReference type="KEGG" id="whr:OG579_15105"/>
<comment type="subcellular location">
    <subcellularLocation>
        <location evidence="1">Membrane</location>
        <topology evidence="1">Multi-pass membrane protein</topology>
    </subcellularLocation>
</comment>
<dbReference type="AlphaFoldDB" id="A0AAU4JYZ4"/>
<feature type="transmembrane region" description="Helical" evidence="6">
    <location>
        <begin position="370"/>
        <end position="397"/>
    </location>
</feature>
<proteinExistence type="predicted"/>
<feature type="transmembrane region" description="Helical" evidence="6">
    <location>
        <begin position="345"/>
        <end position="364"/>
    </location>
</feature>
<feature type="transmembrane region" description="Helical" evidence="6">
    <location>
        <begin position="143"/>
        <end position="162"/>
    </location>
</feature>
<sequence length="493" mass="49644">MSGSRTARRAGAAPYGARTPLAGLDRRSLGQAEVAAQSVSLMAPCAAGASVPLLIAQSGAAVVGSLLVAVFLAGLVARVLTEFSSRMAAPGALYTYAAKGLGPAAGFFTAAAMILGYGALAMFTLTESAVYALRAAGVDRPPTAVFVVTLLGFGAASSVVLLRGIRLSARVSLVVEAVAVAILLIVALVVAVSVRGQVDLSDVVVAPSGVTNFAAGVALATCALIGFESAASLSVEARHPLRSVPAAIRGSLVIGAVVVLIATAAQAAGRSAVHPIPTGSNANLDRLVQGIGAGWLAPVVDLGVVASFLACTLACVTALARLLLSLSREGVISSRVGQTHLQRKTPTIAIAASMTVIVTAPVAMALTRVYLGSIIGALATAPVIGFIASYVSVSVAAPVFLRRMGESQAIVTAISTMAAVAFGGIGVTFIVVILDTDWALGALGALGWFAAAAIAYVVYRVRRPAALAGIGIHETPTRSDLWSGHRPRSAPSR</sequence>
<gene>
    <name evidence="7" type="ORF">OG579_15105</name>
</gene>
<feature type="transmembrane region" description="Helical" evidence="6">
    <location>
        <begin position="302"/>
        <end position="324"/>
    </location>
</feature>
<dbReference type="EMBL" id="CP108021">
    <property type="protein sequence ID" value="WUM19045.1"/>
    <property type="molecule type" value="Genomic_DNA"/>
</dbReference>
<feature type="transmembrane region" description="Helical" evidence="6">
    <location>
        <begin position="61"/>
        <end position="80"/>
    </location>
</feature>
<keyword evidence="8" id="KW-1185">Reference proteome</keyword>